<dbReference type="Gene3D" id="3.40.1410.10">
    <property type="entry name" value="Chorismate lyase-like"/>
    <property type="match status" value="1"/>
</dbReference>
<feature type="domain" description="HTH gntR-type" evidence="4">
    <location>
        <begin position="5"/>
        <end position="73"/>
    </location>
</feature>
<dbReference type="EMBL" id="JASUBT010000002">
    <property type="protein sequence ID" value="MDL4934796.1"/>
    <property type="molecule type" value="Genomic_DNA"/>
</dbReference>
<protein>
    <submittedName>
        <fullName evidence="5">GntR family transcriptional regulator</fullName>
    </submittedName>
</protein>
<reference evidence="5 9" key="2">
    <citation type="submission" date="2020-06" db="EMBL/GenBank/DDBJ databases">
        <title>Crossreactivity between MHC class I-restricted antigens from cancer cells and an enterococcal bacteriophage.</title>
        <authorList>
            <person name="Fluckiger A."/>
            <person name="Daillere R."/>
            <person name="Sassi M."/>
            <person name="Cattoir V."/>
            <person name="Kroemer G."/>
            <person name="Zitvogel L."/>
        </authorList>
    </citation>
    <scope>NUCLEOTIDE SEQUENCE [LARGE SCALE GENOMIC DNA]</scope>
    <source>
        <strain evidence="5 9">EG4</strain>
    </source>
</reference>
<dbReference type="InterPro" id="IPR036390">
    <property type="entry name" value="WH_DNA-bd_sf"/>
</dbReference>
<dbReference type="EMBL" id="CP050485">
    <property type="protein sequence ID" value="QOG27922.1"/>
    <property type="molecule type" value="Genomic_DNA"/>
</dbReference>
<dbReference type="Proteomes" id="UP001241571">
    <property type="component" value="Unassembled WGS sequence"/>
</dbReference>
<evidence type="ECO:0000256" key="2">
    <source>
        <dbReference type="ARBA" id="ARBA00023125"/>
    </source>
</evidence>
<dbReference type="PANTHER" id="PTHR44846:SF4">
    <property type="entry name" value="HTH GNTR-TYPE DOMAIN-CONTAINING PROTEIN"/>
    <property type="match status" value="1"/>
</dbReference>
<dbReference type="InterPro" id="IPR000524">
    <property type="entry name" value="Tscrpt_reg_HTH_GntR"/>
</dbReference>
<dbReference type="GO" id="GO:0003700">
    <property type="term" value="F:DNA-binding transcription factor activity"/>
    <property type="evidence" value="ECO:0007669"/>
    <property type="project" value="InterPro"/>
</dbReference>
<dbReference type="SUPFAM" id="SSF64288">
    <property type="entry name" value="Chorismate lyase-like"/>
    <property type="match status" value="1"/>
</dbReference>
<dbReference type="AlphaFoldDB" id="A0A2K3QZV9"/>
<gene>
    <name evidence="7" type="ORF">EGM181_11945</name>
    <name evidence="5" type="ORF">HWH42_16355</name>
    <name evidence="6" type="ORF">QRX88_03560</name>
</gene>
<dbReference type="Proteomes" id="UP000516696">
    <property type="component" value="Chromosome"/>
</dbReference>
<dbReference type="Pfam" id="PF00392">
    <property type="entry name" value="GntR"/>
    <property type="match status" value="1"/>
</dbReference>
<evidence type="ECO:0000313" key="10">
    <source>
        <dbReference type="Proteomes" id="UP001241571"/>
    </source>
</evidence>
<evidence type="ECO:0000313" key="5">
    <source>
        <dbReference type="EMBL" id="MBA0974142.1"/>
    </source>
</evidence>
<evidence type="ECO:0000313" key="7">
    <source>
        <dbReference type="EMBL" id="QOG27922.1"/>
    </source>
</evidence>
<reference evidence="7 8" key="1">
    <citation type="submission" date="2020-03" db="EMBL/GenBank/DDBJ databases">
        <title>Characterization of ganglioside-mimicking enterococci.</title>
        <authorList>
            <person name="Patry R.T."/>
            <person name="Nothaft H."/>
            <person name="Bridger R."/>
            <person name="Shajahan A."/>
            <person name="Huynh S."/>
            <person name="Sanchez S."/>
            <person name="Azadi P."/>
            <person name="Cooper K."/>
            <person name="Miller W.G."/>
            <person name="Parker C.T."/>
            <person name="Wells L."/>
            <person name="Szymanski C.M."/>
        </authorList>
    </citation>
    <scope>NUCLEOTIDE SEQUENCE [LARGE SCALE GENOMIC DNA]</scope>
    <source>
        <strain evidence="7 8">EGM181</strain>
    </source>
</reference>
<accession>A0A2K3QZV9</accession>
<evidence type="ECO:0000313" key="9">
    <source>
        <dbReference type="Proteomes" id="UP000571857"/>
    </source>
</evidence>
<dbReference type="GO" id="GO:0045892">
    <property type="term" value="P:negative regulation of DNA-templated transcription"/>
    <property type="evidence" value="ECO:0007669"/>
    <property type="project" value="TreeGrafter"/>
</dbReference>
<proteinExistence type="predicted"/>
<evidence type="ECO:0000256" key="3">
    <source>
        <dbReference type="ARBA" id="ARBA00023163"/>
    </source>
</evidence>
<sequence length="243" mass="28191">MTKQWTIDLLAADLIARIEKKSLADRNGKLPSEKELMEHYQVSRYSLRQALSRLSKRGYIYQVQGRGSYVHDQLTQEQKAVQSDLGFTEDLAREGKLIQTVQATQRLVSYAEIDFSPSHQRFSDNQLFIEVERFRTLDDQPYLIEKSYYLADIVGQIPESAMYGSMFEYFAQEKGVTVSFIDKFIRCELLTAKQAAFFGMNAGSPSLVVRDDSYLREGDLMAFSKIFYDYRETTLFMHKKLQD</sequence>
<dbReference type="SMART" id="SM00866">
    <property type="entry name" value="UTRA"/>
    <property type="match status" value="1"/>
</dbReference>
<keyword evidence="2" id="KW-0238">DNA-binding</keyword>
<dbReference type="Pfam" id="PF07702">
    <property type="entry name" value="UTRA"/>
    <property type="match status" value="1"/>
</dbReference>
<dbReference type="CDD" id="cd07377">
    <property type="entry name" value="WHTH_GntR"/>
    <property type="match status" value="1"/>
</dbReference>
<dbReference type="Gene3D" id="1.10.10.10">
    <property type="entry name" value="Winged helix-like DNA-binding domain superfamily/Winged helix DNA-binding domain"/>
    <property type="match status" value="1"/>
</dbReference>
<evidence type="ECO:0000256" key="1">
    <source>
        <dbReference type="ARBA" id="ARBA00023015"/>
    </source>
</evidence>
<evidence type="ECO:0000313" key="8">
    <source>
        <dbReference type="Proteomes" id="UP000516696"/>
    </source>
</evidence>
<dbReference type="InterPro" id="IPR036388">
    <property type="entry name" value="WH-like_DNA-bd_sf"/>
</dbReference>
<reference evidence="6 10" key="3">
    <citation type="submission" date="2023-06" db="EMBL/GenBank/DDBJ databases">
        <title>Acute promotion of culturable opportunistic pathogens and persistent increase of antibiotic resistance following antibiotic exposure in mouse gut microbiota.</title>
        <authorList>
            <person name="Li L."/>
            <person name="Wang B."/>
            <person name="Sun Y."/>
            <person name="Wang M."/>
            <person name="Xu H."/>
        </authorList>
    </citation>
    <scope>NUCLEOTIDE SEQUENCE [LARGE SCALE GENOMIC DNA]</scope>
    <source>
        <strain evidence="6 10">CRI2_2</strain>
    </source>
</reference>
<dbReference type="InterPro" id="IPR050679">
    <property type="entry name" value="Bact_HTH_transcr_reg"/>
</dbReference>
<dbReference type="SUPFAM" id="SSF46785">
    <property type="entry name" value="Winged helix' DNA-binding domain"/>
    <property type="match status" value="1"/>
</dbReference>
<name>A0A2K3QZV9_ENTGA</name>
<keyword evidence="3" id="KW-0804">Transcription</keyword>
<dbReference type="RefSeq" id="WP_103299585.1">
    <property type="nucleotide sequence ID" value="NZ_CAKOCH010000002.1"/>
</dbReference>
<dbReference type="GO" id="GO:0003677">
    <property type="term" value="F:DNA binding"/>
    <property type="evidence" value="ECO:0007669"/>
    <property type="project" value="UniProtKB-KW"/>
</dbReference>
<dbReference type="SMART" id="SM00345">
    <property type="entry name" value="HTH_GNTR"/>
    <property type="match status" value="1"/>
</dbReference>
<dbReference type="InterPro" id="IPR028978">
    <property type="entry name" value="Chorismate_lyase_/UTRA_dom_sf"/>
</dbReference>
<dbReference type="InterPro" id="IPR011663">
    <property type="entry name" value="UTRA"/>
</dbReference>
<organism evidence="5 9">
    <name type="scientific">Enterococcus gallinarum</name>
    <dbReference type="NCBI Taxonomy" id="1353"/>
    <lineage>
        <taxon>Bacteria</taxon>
        <taxon>Bacillati</taxon>
        <taxon>Bacillota</taxon>
        <taxon>Bacilli</taxon>
        <taxon>Lactobacillales</taxon>
        <taxon>Enterococcaceae</taxon>
        <taxon>Enterococcus</taxon>
    </lineage>
</organism>
<evidence type="ECO:0000313" key="6">
    <source>
        <dbReference type="EMBL" id="MDL4934796.1"/>
    </source>
</evidence>
<dbReference type="PANTHER" id="PTHR44846">
    <property type="entry name" value="MANNOSYL-D-GLYCERATE TRANSPORT/METABOLISM SYSTEM REPRESSOR MNGR-RELATED"/>
    <property type="match status" value="1"/>
</dbReference>
<dbReference type="PROSITE" id="PS50949">
    <property type="entry name" value="HTH_GNTR"/>
    <property type="match status" value="1"/>
</dbReference>
<dbReference type="EMBL" id="JABXJK010000082">
    <property type="protein sequence ID" value="MBA0974142.1"/>
    <property type="molecule type" value="Genomic_DNA"/>
</dbReference>
<keyword evidence="1" id="KW-0805">Transcription regulation</keyword>
<dbReference type="PRINTS" id="PR00035">
    <property type="entry name" value="HTHGNTR"/>
</dbReference>
<evidence type="ECO:0000259" key="4">
    <source>
        <dbReference type="PROSITE" id="PS50949"/>
    </source>
</evidence>
<dbReference type="Proteomes" id="UP000571857">
    <property type="component" value="Unassembled WGS sequence"/>
</dbReference>